<reference evidence="9 10" key="1">
    <citation type="journal article" date="2016" name="Nat. Commun.">
        <title>Thousands of microbial genomes shed light on interconnected biogeochemical processes in an aquifer system.</title>
        <authorList>
            <person name="Anantharaman K."/>
            <person name="Brown C.T."/>
            <person name="Hug L.A."/>
            <person name="Sharon I."/>
            <person name="Castelle C.J."/>
            <person name="Probst A.J."/>
            <person name="Thomas B.C."/>
            <person name="Singh A."/>
            <person name="Wilkins M.J."/>
            <person name="Karaoz U."/>
            <person name="Brodie E.L."/>
            <person name="Williams K.H."/>
            <person name="Hubbard S.S."/>
            <person name="Banfield J.F."/>
        </authorList>
    </citation>
    <scope>NUCLEOTIDE SEQUENCE [LARGE SCALE GENOMIC DNA]</scope>
</reference>
<comment type="caution">
    <text evidence="9">The sequence shown here is derived from an EMBL/GenBank/DDBJ whole genome shotgun (WGS) entry which is preliminary data.</text>
</comment>
<evidence type="ECO:0000256" key="3">
    <source>
        <dbReference type="ARBA" id="ARBA00022801"/>
    </source>
</evidence>
<evidence type="ECO:0000256" key="4">
    <source>
        <dbReference type="ARBA" id="ARBA00022825"/>
    </source>
</evidence>
<dbReference type="InterPro" id="IPR001907">
    <property type="entry name" value="ClpP"/>
</dbReference>
<dbReference type="Gene3D" id="3.90.226.10">
    <property type="entry name" value="2-enoyl-CoA Hydratase, Chain A, domain 1"/>
    <property type="match status" value="1"/>
</dbReference>
<dbReference type="GO" id="GO:0009368">
    <property type="term" value="C:endopeptidase Clp complex"/>
    <property type="evidence" value="ECO:0007669"/>
    <property type="project" value="TreeGrafter"/>
</dbReference>
<dbReference type="SUPFAM" id="SSF52096">
    <property type="entry name" value="ClpP/crotonase"/>
    <property type="match status" value="1"/>
</dbReference>
<evidence type="ECO:0000313" key="10">
    <source>
        <dbReference type="Proteomes" id="UP000178449"/>
    </source>
</evidence>
<dbReference type="PRINTS" id="PR00127">
    <property type="entry name" value="CLPPROTEASEP"/>
</dbReference>
<sequence>MQLNKEEEQEQEGQEEQGDKLNKALLETRSIIISSAVDSKLADRVMKHILILEELDPKKEIKVFINSPGGEIYSGFAICDLLSFVSCPVTTIVTGLAASMGSILSLFGDDGRRFATPNSRIMIHQPLLSGAQGQITDLEIHSRQILKTRENLAGMYAEKTGKSVKKILKDMDRDHWLNADEALEYGLIDRVIKHRSEI</sequence>
<dbReference type="InterPro" id="IPR033135">
    <property type="entry name" value="ClpP_His_AS"/>
</dbReference>
<keyword evidence="6" id="KW-0963">Cytoplasm</keyword>
<dbReference type="Pfam" id="PF00574">
    <property type="entry name" value="CLP_protease"/>
    <property type="match status" value="1"/>
</dbReference>
<evidence type="ECO:0000256" key="2">
    <source>
        <dbReference type="ARBA" id="ARBA00022670"/>
    </source>
</evidence>
<evidence type="ECO:0000256" key="5">
    <source>
        <dbReference type="ARBA" id="ARBA00034021"/>
    </source>
</evidence>
<dbReference type="PANTHER" id="PTHR10381">
    <property type="entry name" value="ATP-DEPENDENT CLP PROTEASE PROTEOLYTIC SUBUNIT"/>
    <property type="match status" value="1"/>
</dbReference>
<dbReference type="InterPro" id="IPR029045">
    <property type="entry name" value="ClpP/crotonase-like_dom_sf"/>
</dbReference>
<evidence type="ECO:0000313" key="9">
    <source>
        <dbReference type="EMBL" id="OGG96067.1"/>
    </source>
</evidence>
<dbReference type="STRING" id="1817772.A2527_12155"/>
<comment type="subunit">
    <text evidence="6">Fourteen ClpP subunits assemble into 2 heptameric rings which stack back to back to give a disk-like structure with a central cavity, resembling the structure of eukaryotic proteasomes.</text>
</comment>
<dbReference type="CDD" id="cd07017">
    <property type="entry name" value="S14_ClpP_2"/>
    <property type="match status" value="1"/>
</dbReference>
<keyword evidence="2 6" id="KW-0645">Protease</keyword>
<dbReference type="GO" id="GO:0051117">
    <property type="term" value="F:ATPase binding"/>
    <property type="evidence" value="ECO:0007669"/>
    <property type="project" value="TreeGrafter"/>
</dbReference>
<dbReference type="GO" id="GO:0004252">
    <property type="term" value="F:serine-type endopeptidase activity"/>
    <property type="evidence" value="ECO:0007669"/>
    <property type="project" value="UniProtKB-UniRule"/>
</dbReference>
<evidence type="ECO:0000256" key="7">
    <source>
        <dbReference type="PROSITE-ProRule" id="PRU10086"/>
    </source>
</evidence>
<dbReference type="Proteomes" id="UP000178449">
    <property type="component" value="Unassembled WGS sequence"/>
</dbReference>
<gene>
    <name evidence="6" type="primary">clpP</name>
    <name evidence="9" type="ORF">A2527_12155</name>
</gene>
<accession>A0A1F6GD88</accession>
<dbReference type="EC" id="3.4.21.92" evidence="6"/>
<proteinExistence type="inferred from homology"/>
<dbReference type="GO" id="GO:0005737">
    <property type="term" value="C:cytoplasm"/>
    <property type="evidence" value="ECO:0007669"/>
    <property type="project" value="UniProtKB-SubCell"/>
</dbReference>
<dbReference type="AlphaFoldDB" id="A0A1F6GD88"/>
<feature type="active site" evidence="6 7">
    <location>
        <position position="124"/>
    </location>
</feature>
<name>A0A1F6GD88_9PROT</name>
<organism evidence="9 10">
    <name type="scientific">Candidatus Lambdaproteobacteria bacterium RIFOXYD2_FULL_50_16</name>
    <dbReference type="NCBI Taxonomy" id="1817772"/>
    <lineage>
        <taxon>Bacteria</taxon>
        <taxon>Pseudomonadati</taxon>
        <taxon>Pseudomonadota</taxon>
        <taxon>Candidatus Lambdaproteobacteria</taxon>
    </lineage>
</organism>
<dbReference type="HAMAP" id="MF_00444">
    <property type="entry name" value="ClpP"/>
    <property type="match status" value="1"/>
</dbReference>
<protein>
    <recommendedName>
        <fullName evidence="6 8">ATP-dependent Clp protease proteolytic subunit</fullName>
        <ecNumber evidence="6">3.4.21.92</ecNumber>
    </recommendedName>
    <alternativeName>
        <fullName evidence="6">Endopeptidase Clp</fullName>
    </alternativeName>
</protein>
<keyword evidence="4 6" id="KW-0720">Serine protease</keyword>
<dbReference type="PANTHER" id="PTHR10381:SF11">
    <property type="entry name" value="ATP-DEPENDENT CLP PROTEASE PROTEOLYTIC SUBUNIT, MITOCHONDRIAL"/>
    <property type="match status" value="1"/>
</dbReference>
<evidence type="ECO:0000256" key="6">
    <source>
        <dbReference type="HAMAP-Rule" id="MF_00444"/>
    </source>
</evidence>
<dbReference type="GO" id="GO:0004176">
    <property type="term" value="F:ATP-dependent peptidase activity"/>
    <property type="evidence" value="ECO:0007669"/>
    <property type="project" value="InterPro"/>
</dbReference>
<dbReference type="PROSITE" id="PS00382">
    <property type="entry name" value="CLP_PROTEASE_HIS"/>
    <property type="match status" value="1"/>
</dbReference>
<feature type="active site" description="Nucleophile" evidence="6">
    <location>
        <position position="99"/>
    </location>
</feature>
<keyword evidence="3 6" id="KW-0378">Hydrolase</keyword>
<comment type="subcellular location">
    <subcellularLocation>
        <location evidence="6">Cytoplasm</location>
    </subcellularLocation>
</comment>
<evidence type="ECO:0000256" key="8">
    <source>
        <dbReference type="RuleBase" id="RU003567"/>
    </source>
</evidence>
<dbReference type="GO" id="GO:0006515">
    <property type="term" value="P:protein quality control for misfolded or incompletely synthesized proteins"/>
    <property type="evidence" value="ECO:0007669"/>
    <property type="project" value="TreeGrafter"/>
</dbReference>
<comment type="function">
    <text evidence="6">Cleaves peptides in various proteins in a process that requires ATP hydrolysis. Has a chymotrypsin-like activity. Plays a major role in the degradation of misfolded proteins.</text>
</comment>
<comment type="similarity">
    <text evidence="1 6 8">Belongs to the peptidase S14 family.</text>
</comment>
<comment type="catalytic activity">
    <reaction evidence="5 6 7">
        <text>Hydrolysis of proteins to small peptides in the presence of ATP and magnesium. alpha-casein is the usual test substrate. In the absence of ATP, only oligopeptides shorter than five residues are hydrolyzed (such as succinyl-Leu-Tyr-|-NHMec, and Leu-Tyr-Leu-|-Tyr-Trp, in which cleavage of the -Tyr-|-Leu- and -Tyr-|-Trp bonds also occurs).</text>
        <dbReference type="EC" id="3.4.21.92"/>
    </reaction>
</comment>
<dbReference type="InterPro" id="IPR023562">
    <property type="entry name" value="ClpP/TepA"/>
</dbReference>
<evidence type="ECO:0000256" key="1">
    <source>
        <dbReference type="ARBA" id="ARBA00007039"/>
    </source>
</evidence>
<dbReference type="NCBIfam" id="NF009205">
    <property type="entry name" value="PRK12553.1"/>
    <property type="match status" value="1"/>
</dbReference>
<dbReference type="EMBL" id="MFNE01000019">
    <property type="protein sequence ID" value="OGG96067.1"/>
    <property type="molecule type" value="Genomic_DNA"/>
</dbReference>